<feature type="transmembrane region" description="Helical" evidence="1">
    <location>
        <begin position="193"/>
        <end position="214"/>
    </location>
</feature>
<feature type="transmembrane region" description="Helical" evidence="1">
    <location>
        <begin position="54"/>
        <end position="73"/>
    </location>
</feature>
<accession>A0A544YRB8</accession>
<keyword evidence="1" id="KW-1133">Transmembrane helix</keyword>
<name>A0A544YRB8_9ACTN</name>
<dbReference type="Pfam" id="PF10067">
    <property type="entry name" value="DUF2306"/>
    <property type="match status" value="1"/>
</dbReference>
<feature type="transmembrane region" description="Helical" evidence="1">
    <location>
        <begin position="128"/>
        <end position="148"/>
    </location>
</feature>
<evidence type="ECO:0000313" key="3">
    <source>
        <dbReference type="Proteomes" id="UP000316541"/>
    </source>
</evidence>
<feature type="transmembrane region" description="Helical" evidence="1">
    <location>
        <begin position="88"/>
        <end position="107"/>
    </location>
</feature>
<dbReference type="AlphaFoldDB" id="A0A544YRB8"/>
<proteinExistence type="predicted"/>
<reference evidence="2 3" key="1">
    <citation type="submission" date="2019-07" db="EMBL/GenBank/DDBJ databases">
        <title>Microbispora hainanensis DSM 45428.</title>
        <authorList>
            <person name="Thawai C."/>
        </authorList>
    </citation>
    <scope>NUCLEOTIDE SEQUENCE [LARGE SCALE GENOMIC DNA]</scope>
    <source>
        <strain evidence="2 3">DSM 45428</strain>
    </source>
</reference>
<sequence length="265" mass="29334">MRGVVRPAVFSGCRRRRTARAGRTPVCVRVRPTTGGCRERPVPARLRAIRRRTAWVVFIVAVIATSVLVYPYAGLDIDDSRLDVRDSLHYYVLVGHIWTAAVALVLGSLQFMPKVRARRRVHRALGRAYLLAGVLPSALATITVALWSGRLVTQIGLTTAAVLWLLTGGLAYRAARERDFGSHRDWMMRNYALTFLAVTARVLVPLLLVVQVPFRGAEAMGELANSMIPVGQTLGWVVNLIVAETVIRRRRAGYAWPVSTRAGRS</sequence>
<keyword evidence="1" id="KW-0472">Membrane</keyword>
<keyword evidence="1" id="KW-0812">Transmembrane</keyword>
<dbReference type="Proteomes" id="UP000316541">
    <property type="component" value="Unassembled WGS sequence"/>
</dbReference>
<protein>
    <submittedName>
        <fullName evidence="2">DUF2306 domain-containing protein</fullName>
    </submittedName>
</protein>
<comment type="caution">
    <text evidence="2">The sequence shown here is derived from an EMBL/GenBank/DDBJ whole genome shotgun (WGS) entry which is preliminary data.</text>
</comment>
<organism evidence="2 3">
    <name type="scientific">Microbispora hainanensis</name>
    <dbReference type="NCBI Taxonomy" id="568844"/>
    <lineage>
        <taxon>Bacteria</taxon>
        <taxon>Bacillati</taxon>
        <taxon>Actinomycetota</taxon>
        <taxon>Actinomycetes</taxon>
        <taxon>Streptosporangiales</taxon>
        <taxon>Streptosporangiaceae</taxon>
        <taxon>Microbispora</taxon>
    </lineage>
</organism>
<feature type="transmembrane region" description="Helical" evidence="1">
    <location>
        <begin position="154"/>
        <end position="172"/>
    </location>
</feature>
<gene>
    <name evidence="2" type="ORF">FLX08_20695</name>
</gene>
<feature type="transmembrane region" description="Helical" evidence="1">
    <location>
        <begin position="226"/>
        <end position="247"/>
    </location>
</feature>
<dbReference type="EMBL" id="VIRM01000025">
    <property type="protein sequence ID" value="TQS19276.1"/>
    <property type="molecule type" value="Genomic_DNA"/>
</dbReference>
<evidence type="ECO:0000313" key="2">
    <source>
        <dbReference type="EMBL" id="TQS19276.1"/>
    </source>
</evidence>
<evidence type="ECO:0000256" key="1">
    <source>
        <dbReference type="SAM" id="Phobius"/>
    </source>
</evidence>
<dbReference type="InterPro" id="IPR018750">
    <property type="entry name" value="DUF2306_membrane"/>
</dbReference>